<comment type="similarity">
    <text evidence="2">Belongs to the SURF6 family.</text>
</comment>
<feature type="compositionally biased region" description="Basic residues" evidence="4">
    <location>
        <begin position="456"/>
        <end position="488"/>
    </location>
</feature>
<feature type="compositionally biased region" description="Basic and acidic residues" evidence="4">
    <location>
        <begin position="25"/>
        <end position="87"/>
    </location>
</feature>
<sequence>MADIEDRISQHSHAFEGLLSLVPVTEKRVPTKQERKEEEKKAKKAKLEQKLAARGEQIDNREPKKEAVHQKKTKDPKPKQVPEDKSSEAPLVENTSAENSANSKQKKKQQQKEKATAKDELSNGTTEKTETGKKDKSGSGEKELAKKAPEKKTPVKNISTEKETTKEETAKKMGPIKRMPAEQEGAEQEGAEKDVSTETSIKISLDPSEITVAPSSDIAAHPEDTDTPPQPTEPISPTARAEARARLTAHIESLRTRRNPKSTARATLLEAREKKAQARKERKKTLRLAQKLESTSLDSPDSPASPQARPPPMTPKEMEKAENNFTFGAVTFDDGQELDHTLSDFKKSRKRKGPTDVMGQLKQVEAKKARLETMDPEKREKIYEKEMWSKALKQTAGEKVRDDEKLLKKALKRQTVQKKKSEREWKERKDSVAKGIAVRQKKREGNINARKEQKKLGKAGMKKKAKMAQKAGGKKKPPPQHSKNKGGKKSGDKSKSGSKPAGKSGGGKKFSK</sequence>
<proteinExistence type="inferred from homology"/>
<feature type="compositionally biased region" description="Gly residues" evidence="4">
    <location>
        <begin position="503"/>
        <end position="512"/>
    </location>
</feature>
<evidence type="ECO:0000256" key="3">
    <source>
        <dbReference type="ARBA" id="ARBA00023242"/>
    </source>
</evidence>
<feature type="compositionally biased region" description="Basic and acidic residues" evidence="4">
    <location>
        <begin position="443"/>
        <end position="455"/>
    </location>
</feature>
<evidence type="ECO:0000256" key="1">
    <source>
        <dbReference type="ARBA" id="ARBA00004123"/>
    </source>
</evidence>
<feature type="compositionally biased region" description="Basic and acidic residues" evidence="4">
    <location>
        <begin position="419"/>
        <end position="432"/>
    </location>
</feature>
<evidence type="ECO:0000259" key="5">
    <source>
        <dbReference type="Pfam" id="PF04935"/>
    </source>
</evidence>
<dbReference type="GO" id="GO:0042273">
    <property type="term" value="P:ribosomal large subunit biogenesis"/>
    <property type="evidence" value="ECO:0007669"/>
    <property type="project" value="TreeGrafter"/>
</dbReference>
<keyword evidence="3" id="KW-0539">Nucleus</keyword>
<feature type="compositionally biased region" description="Basic and acidic residues" evidence="4">
    <location>
        <begin position="270"/>
        <end position="279"/>
    </location>
</feature>
<dbReference type="PANTHER" id="PTHR14369">
    <property type="entry name" value="SURFEIT LOCUS PROTEIN 6"/>
    <property type="match status" value="1"/>
</dbReference>
<protein>
    <submittedName>
        <fullName evidence="6">SURF6-domain-containing protein</fullName>
    </submittedName>
</protein>
<dbReference type="AlphaFoldDB" id="A0A3N4KZ91"/>
<dbReference type="FunCoup" id="A0A3N4KZ91">
    <property type="interactions" value="298"/>
</dbReference>
<organism evidence="6 7">
    <name type="scientific">Morchella conica CCBAS932</name>
    <dbReference type="NCBI Taxonomy" id="1392247"/>
    <lineage>
        <taxon>Eukaryota</taxon>
        <taxon>Fungi</taxon>
        <taxon>Dikarya</taxon>
        <taxon>Ascomycota</taxon>
        <taxon>Pezizomycotina</taxon>
        <taxon>Pezizomycetes</taxon>
        <taxon>Pezizales</taxon>
        <taxon>Morchellaceae</taxon>
        <taxon>Morchella</taxon>
    </lineage>
</organism>
<evidence type="ECO:0000313" key="6">
    <source>
        <dbReference type="EMBL" id="RPB15880.1"/>
    </source>
</evidence>
<accession>A0A3N4KZ91</accession>
<feature type="domain" description="Ribosomal RNA-processing protein 14/surfeit locus protein 6 C-terminal" evidence="5">
    <location>
        <begin position="267"/>
        <end position="459"/>
    </location>
</feature>
<name>A0A3N4KZ91_9PEZI</name>
<feature type="compositionally biased region" description="Polar residues" evidence="4">
    <location>
        <begin position="292"/>
        <end position="305"/>
    </location>
</feature>
<dbReference type="InterPro" id="IPR007019">
    <property type="entry name" value="SURF6"/>
</dbReference>
<comment type="subcellular location">
    <subcellularLocation>
        <location evidence="1">Nucleus</location>
    </subcellularLocation>
</comment>
<dbReference type="InParanoid" id="A0A3N4KZ91"/>
<dbReference type="Pfam" id="PF04935">
    <property type="entry name" value="SURF6"/>
    <property type="match status" value="1"/>
</dbReference>
<evidence type="ECO:0000313" key="7">
    <source>
        <dbReference type="Proteomes" id="UP000277580"/>
    </source>
</evidence>
<feature type="compositionally biased region" description="Basic and acidic residues" evidence="4">
    <location>
        <begin position="110"/>
        <end position="171"/>
    </location>
</feature>
<dbReference type="OrthoDB" id="444809at2759"/>
<evidence type="ECO:0000256" key="2">
    <source>
        <dbReference type="ARBA" id="ARBA00005904"/>
    </source>
</evidence>
<reference evidence="6 7" key="1">
    <citation type="journal article" date="2018" name="Nat. Ecol. Evol.">
        <title>Pezizomycetes genomes reveal the molecular basis of ectomycorrhizal truffle lifestyle.</title>
        <authorList>
            <person name="Murat C."/>
            <person name="Payen T."/>
            <person name="Noel B."/>
            <person name="Kuo A."/>
            <person name="Morin E."/>
            <person name="Chen J."/>
            <person name="Kohler A."/>
            <person name="Krizsan K."/>
            <person name="Balestrini R."/>
            <person name="Da Silva C."/>
            <person name="Montanini B."/>
            <person name="Hainaut M."/>
            <person name="Levati E."/>
            <person name="Barry K.W."/>
            <person name="Belfiori B."/>
            <person name="Cichocki N."/>
            <person name="Clum A."/>
            <person name="Dockter R.B."/>
            <person name="Fauchery L."/>
            <person name="Guy J."/>
            <person name="Iotti M."/>
            <person name="Le Tacon F."/>
            <person name="Lindquist E.A."/>
            <person name="Lipzen A."/>
            <person name="Malagnac F."/>
            <person name="Mello A."/>
            <person name="Molinier V."/>
            <person name="Miyauchi S."/>
            <person name="Poulain J."/>
            <person name="Riccioni C."/>
            <person name="Rubini A."/>
            <person name="Sitrit Y."/>
            <person name="Splivallo R."/>
            <person name="Traeger S."/>
            <person name="Wang M."/>
            <person name="Zifcakova L."/>
            <person name="Wipf D."/>
            <person name="Zambonelli A."/>
            <person name="Paolocci F."/>
            <person name="Nowrousian M."/>
            <person name="Ottonello S."/>
            <person name="Baldrian P."/>
            <person name="Spatafora J.W."/>
            <person name="Henrissat B."/>
            <person name="Nagy L.G."/>
            <person name="Aury J.M."/>
            <person name="Wincker P."/>
            <person name="Grigoriev I.V."/>
            <person name="Bonfante P."/>
            <person name="Martin F.M."/>
        </authorList>
    </citation>
    <scope>NUCLEOTIDE SEQUENCE [LARGE SCALE GENOMIC DNA]</scope>
    <source>
        <strain evidence="6 7">CCBAS932</strain>
    </source>
</reference>
<dbReference type="GO" id="GO:0003723">
    <property type="term" value="F:RNA binding"/>
    <property type="evidence" value="ECO:0007669"/>
    <property type="project" value="TreeGrafter"/>
</dbReference>
<feature type="region of interest" description="Disordered" evidence="4">
    <location>
        <begin position="410"/>
        <end position="512"/>
    </location>
</feature>
<dbReference type="GO" id="GO:0005730">
    <property type="term" value="C:nucleolus"/>
    <property type="evidence" value="ECO:0007669"/>
    <property type="project" value="TreeGrafter"/>
</dbReference>
<dbReference type="PANTHER" id="PTHR14369:SF0">
    <property type="entry name" value="SURFEIT LOCUS PROTEIN 6"/>
    <property type="match status" value="1"/>
</dbReference>
<evidence type="ECO:0000256" key="4">
    <source>
        <dbReference type="SAM" id="MobiDB-lite"/>
    </source>
</evidence>
<dbReference type="Proteomes" id="UP000277580">
    <property type="component" value="Unassembled WGS sequence"/>
</dbReference>
<dbReference type="GO" id="GO:0003677">
    <property type="term" value="F:DNA binding"/>
    <property type="evidence" value="ECO:0007669"/>
    <property type="project" value="TreeGrafter"/>
</dbReference>
<dbReference type="GO" id="GO:0042274">
    <property type="term" value="P:ribosomal small subunit biogenesis"/>
    <property type="evidence" value="ECO:0007669"/>
    <property type="project" value="TreeGrafter"/>
</dbReference>
<dbReference type="EMBL" id="ML119111">
    <property type="protein sequence ID" value="RPB15880.1"/>
    <property type="molecule type" value="Genomic_DNA"/>
</dbReference>
<feature type="region of interest" description="Disordered" evidence="4">
    <location>
        <begin position="25"/>
        <end position="321"/>
    </location>
</feature>
<gene>
    <name evidence="6" type="ORF">P167DRAFT_602959</name>
</gene>
<keyword evidence="7" id="KW-1185">Reference proteome</keyword>
<dbReference type="InterPro" id="IPR029190">
    <property type="entry name" value="Rrp14/SURF6_C"/>
</dbReference>
<dbReference type="STRING" id="1392247.A0A3N4KZ91"/>